<dbReference type="RefSeq" id="WP_038462772.1">
    <property type="nucleotide sequence ID" value="NZ_CP008941.1"/>
</dbReference>
<evidence type="ECO:0000313" key="2">
    <source>
        <dbReference type="Proteomes" id="UP000028926"/>
    </source>
</evidence>
<dbReference type="HOGENOM" id="CLU_1472655_0_0_5"/>
<dbReference type="Proteomes" id="UP000028926">
    <property type="component" value="Chromosome"/>
</dbReference>
<organism evidence="1 2">
    <name type="scientific">Candidatus Odyssella acanthamoebae</name>
    <dbReference type="NCBI Taxonomy" id="91604"/>
    <lineage>
        <taxon>Bacteria</taxon>
        <taxon>Pseudomonadati</taxon>
        <taxon>Pseudomonadota</taxon>
        <taxon>Alphaproteobacteria</taxon>
        <taxon>Holosporales</taxon>
        <taxon>Candidatus Paracaedibacteraceae</taxon>
        <taxon>Candidatus Odyssella</taxon>
    </lineage>
</organism>
<proteinExistence type="predicted"/>
<sequence length="183" mass="21201">MFEEEFYEQHQEVLDKLLKQGVLTTTMLRNFKDDVMVDGMPIKALLENYYQSIVNSIQSPKNRIIIDVDNARFESIPSHHDALSPPWFLNSDNSMGAYNQEMSTEEKKFGEAIIEVRAIPYIGPWFLRKCGLDEGVTGSFLRIPGPTSKEHALKLFNFLSNFGSKKDREEIFYLGMLYSLREY</sequence>
<dbReference type="STRING" id="91604.ID47_00585"/>
<dbReference type="KEGG" id="paca:ID47_00585"/>
<evidence type="ECO:0000313" key="1">
    <source>
        <dbReference type="EMBL" id="AIK95575.1"/>
    </source>
</evidence>
<dbReference type="AlphaFoldDB" id="A0A077AXW0"/>
<name>A0A077AXW0_9PROT</name>
<dbReference type="EMBL" id="CP008941">
    <property type="protein sequence ID" value="AIK95575.1"/>
    <property type="molecule type" value="Genomic_DNA"/>
</dbReference>
<reference evidence="1 2" key="1">
    <citation type="submission" date="2014-07" db="EMBL/GenBank/DDBJ databases">
        <title>Comparative genomic insights into amoeba endosymbionts belonging to the families of Holosporaceae and Candidatus Midichloriaceae within Rickettsiales.</title>
        <authorList>
            <person name="Wang Z."/>
            <person name="Wu M."/>
        </authorList>
    </citation>
    <scope>NUCLEOTIDE SEQUENCE [LARGE SCALE GENOMIC DNA]</scope>
    <source>
        <strain evidence="1">PRA3</strain>
    </source>
</reference>
<protein>
    <submittedName>
        <fullName evidence="1">Uncharacterized protein</fullName>
    </submittedName>
</protein>
<keyword evidence="2" id="KW-1185">Reference proteome</keyword>
<gene>
    <name evidence="1" type="ORF">ID47_00585</name>
</gene>
<accession>A0A077AXW0</accession>